<organism evidence="2 3">
    <name type="scientific">Solanum pinnatisectum</name>
    <name type="common">tansyleaf nightshade</name>
    <dbReference type="NCBI Taxonomy" id="50273"/>
    <lineage>
        <taxon>Eukaryota</taxon>
        <taxon>Viridiplantae</taxon>
        <taxon>Streptophyta</taxon>
        <taxon>Embryophyta</taxon>
        <taxon>Tracheophyta</taxon>
        <taxon>Spermatophyta</taxon>
        <taxon>Magnoliopsida</taxon>
        <taxon>eudicotyledons</taxon>
        <taxon>Gunneridae</taxon>
        <taxon>Pentapetalae</taxon>
        <taxon>asterids</taxon>
        <taxon>lamiids</taxon>
        <taxon>Solanales</taxon>
        <taxon>Solanaceae</taxon>
        <taxon>Solanoideae</taxon>
        <taxon>Solaneae</taxon>
        <taxon>Solanum</taxon>
    </lineage>
</organism>
<dbReference type="EMBL" id="JAWPEI010000003">
    <property type="protein sequence ID" value="KAK4730620.1"/>
    <property type="molecule type" value="Genomic_DNA"/>
</dbReference>
<dbReference type="InterPro" id="IPR050796">
    <property type="entry name" value="SCF_F-box_component"/>
</dbReference>
<dbReference type="Pfam" id="PF00646">
    <property type="entry name" value="F-box"/>
    <property type="match status" value="1"/>
</dbReference>
<protein>
    <recommendedName>
        <fullName evidence="1">F-box domain-containing protein</fullName>
    </recommendedName>
</protein>
<dbReference type="InterPro" id="IPR006527">
    <property type="entry name" value="F-box-assoc_dom_typ1"/>
</dbReference>
<dbReference type="CDD" id="cd22157">
    <property type="entry name" value="F-box_AtFBW1-like"/>
    <property type="match status" value="1"/>
</dbReference>
<name>A0AAV9M0X0_9SOLN</name>
<evidence type="ECO:0000313" key="2">
    <source>
        <dbReference type="EMBL" id="KAK4730620.1"/>
    </source>
</evidence>
<evidence type="ECO:0000313" key="3">
    <source>
        <dbReference type="Proteomes" id="UP001311915"/>
    </source>
</evidence>
<sequence>MDVDNHQVSYLLHGPNHCLRTEQVHFPEEIIVDILKRLPVQSLLRFKCVSKFWKMLISEPHFKMKHQSHVKNDLNSKKFLVSQWRVGEENKFNLYSSPLSSVQPAVEDIEKLDSPSNRKPSTCMLHCSCDGLVLLSIADRLLVWNPSTRESIELPRLEYSRKRCSYGLGYDATSDDYKSLSFTLMAVKF</sequence>
<gene>
    <name evidence="2" type="ORF">R3W88_023608</name>
</gene>
<dbReference type="InterPro" id="IPR017451">
    <property type="entry name" value="F-box-assoc_interact_dom"/>
</dbReference>
<dbReference type="PANTHER" id="PTHR31672:SF13">
    <property type="entry name" value="F-BOX PROTEIN CPR30-LIKE"/>
    <property type="match status" value="1"/>
</dbReference>
<keyword evidence="3" id="KW-1185">Reference proteome</keyword>
<comment type="caution">
    <text evidence="2">The sequence shown here is derived from an EMBL/GenBank/DDBJ whole genome shotgun (WGS) entry which is preliminary data.</text>
</comment>
<dbReference type="SMART" id="SM00256">
    <property type="entry name" value="FBOX"/>
    <property type="match status" value="1"/>
</dbReference>
<reference evidence="2 3" key="1">
    <citation type="submission" date="2023-10" db="EMBL/GenBank/DDBJ databases">
        <title>Genome-Wide Identification Analysis in wild type Solanum Pinnatisectum Reveals Some Genes Defensing Phytophthora Infestans.</title>
        <authorList>
            <person name="Sun C."/>
        </authorList>
    </citation>
    <scope>NUCLEOTIDE SEQUENCE [LARGE SCALE GENOMIC DNA]</scope>
    <source>
        <strain evidence="2">LQN</strain>
        <tissue evidence="2">Leaf</tissue>
    </source>
</reference>
<dbReference type="SUPFAM" id="SSF81383">
    <property type="entry name" value="F-box domain"/>
    <property type="match status" value="1"/>
</dbReference>
<dbReference type="Pfam" id="PF07734">
    <property type="entry name" value="FBA_1"/>
    <property type="match status" value="1"/>
</dbReference>
<accession>A0AAV9M0X0</accession>
<dbReference type="PROSITE" id="PS50181">
    <property type="entry name" value="FBOX"/>
    <property type="match status" value="1"/>
</dbReference>
<dbReference type="PANTHER" id="PTHR31672">
    <property type="entry name" value="BNACNNG10540D PROTEIN"/>
    <property type="match status" value="1"/>
</dbReference>
<feature type="domain" description="F-box" evidence="1">
    <location>
        <begin position="20"/>
        <end position="67"/>
    </location>
</feature>
<evidence type="ECO:0000259" key="1">
    <source>
        <dbReference type="PROSITE" id="PS50181"/>
    </source>
</evidence>
<proteinExistence type="predicted"/>
<dbReference type="NCBIfam" id="TIGR01640">
    <property type="entry name" value="F_box_assoc_1"/>
    <property type="match status" value="1"/>
</dbReference>
<dbReference type="InterPro" id="IPR001810">
    <property type="entry name" value="F-box_dom"/>
</dbReference>
<dbReference type="Proteomes" id="UP001311915">
    <property type="component" value="Unassembled WGS sequence"/>
</dbReference>
<dbReference type="InterPro" id="IPR036047">
    <property type="entry name" value="F-box-like_dom_sf"/>
</dbReference>
<dbReference type="Gene3D" id="1.20.1280.50">
    <property type="match status" value="1"/>
</dbReference>
<dbReference type="AlphaFoldDB" id="A0AAV9M0X0"/>